<dbReference type="Proteomes" id="UP000749646">
    <property type="component" value="Unassembled WGS sequence"/>
</dbReference>
<feature type="chain" id="PRO_5040296301" evidence="1">
    <location>
        <begin position="24"/>
        <end position="70"/>
    </location>
</feature>
<dbReference type="EMBL" id="JAAAHW010003204">
    <property type="protein sequence ID" value="KAF9986857.1"/>
    <property type="molecule type" value="Genomic_DNA"/>
</dbReference>
<dbReference type="AlphaFoldDB" id="A0A9P6MB64"/>
<gene>
    <name evidence="2" type="ORF">BGZ65_005914</name>
</gene>
<evidence type="ECO:0000313" key="2">
    <source>
        <dbReference type="EMBL" id="KAF9986857.1"/>
    </source>
</evidence>
<comment type="caution">
    <text evidence="2">The sequence shown here is derived from an EMBL/GenBank/DDBJ whole genome shotgun (WGS) entry which is preliminary data.</text>
</comment>
<proteinExistence type="predicted"/>
<feature type="non-terminal residue" evidence="2">
    <location>
        <position position="70"/>
    </location>
</feature>
<organism evidence="2 3">
    <name type="scientific">Modicella reniformis</name>
    <dbReference type="NCBI Taxonomy" id="1440133"/>
    <lineage>
        <taxon>Eukaryota</taxon>
        <taxon>Fungi</taxon>
        <taxon>Fungi incertae sedis</taxon>
        <taxon>Mucoromycota</taxon>
        <taxon>Mortierellomycotina</taxon>
        <taxon>Mortierellomycetes</taxon>
        <taxon>Mortierellales</taxon>
        <taxon>Mortierellaceae</taxon>
        <taxon>Modicella</taxon>
    </lineage>
</organism>
<keyword evidence="1" id="KW-0732">Signal</keyword>
<evidence type="ECO:0000256" key="1">
    <source>
        <dbReference type="SAM" id="SignalP"/>
    </source>
</evidence>
<reference evidence="2" key="1">
    <citation type="journal article" date="2020" name="Fungal Divers.">
        <title>Resolving the Mortierellaceae phylogeny through synthesis of multi-gene phylogenetics and phylogenomics.</title>
        <authorList>
            <person name="Vandepol N."/>
            <person name="Liber J."/>
            <person name="Desiro A."/>
            <person name="Na H."/>
            <person name="Kennedy M."/>
            <person name="Barry K."/>
            <person name="Grigoriev I.V."/>
            <person name="Miller A.N."/>
            <person name="O'Donnell K."/>
            <person name="Stajich J.E."/>
            <person name="Bonito G."/>
        </authorList>
    </citation>
    <scope>NUCLEOTIDE SEQUENCE</scope>
    <source>
        <strain evidence="2">MES-2147</strain>
    </source>
</reference>
<protein>
    <submittedName>
        <fullName evidence="2">Uncharacterized protein</fullName>
    </submittedName>
</protein>
<feature type="signal peptide" evidence="1">
    <location>
        <begin position="1"/>
        <end position="23"/>
    </location>
</feature>
<accession>A0A9P6MB64</accession>
<keyword evidence="3" id="KW-1185">Reference proteome</keyword>
<sequence>MARTTFIPLLFIAALSLFSQAQAQAQTNTTTKPECASLHTLYVDWVAPCIKNGVPSSDADKKWKPCICLE</sequence>
<dbReference type="OrthoDB" id="2443849at2759"/>
<evidence type="ECO:0000313" key="3">
    <source>
        <dbReference type="Proteomes" id="UP000749646"/>
    </source>
</evidence>
<name>A0A9P6MB64_9FUNG</name>